<dbReference type="InterPro" id="IPR011010">
    <property type="entry name" value="DNA_brk_join_enz"/>
</dbReference>
<dbReference type="InterPro" id="IPR010998">
    <property type="entry name" value="Integrase_recombinase_N"/>
</dbReference>
<keyword evidence="2 4" id="KW-0238">DNA-binding</keyword>
<dbReference type="PANTHER" id="PTHR30349">
    <property type="entry name" value="PHAGE INTEGRASE-RELATED"/>
    <property type="match status" value="1"/>
</dbReference>
<name>A0ABW1ZU60_9DEIO</name>
<evidence type="ECO:0000256" key="4">
    <source>
        <dbReference type="PROSITE-ProRule" id="PRU01248"/>
    </source>
</evidence>
<evidence type="ECO:0000256" key="2">
    <source>
        <dbReference type="ARBA" id="ARBA00023125"/>
    </source>
</evidence>
<dbReference type="InterPro" id="IPR013762">
    <property type="entry name" value="Integrase-like_cat_sf"/>
</dbReference>
<dbReference type="SUPFAM" id="SSF56349">
    <property type="entry name" value="DNA breaking-rejoining enzymes"/>
    <property type="match status" value="1"/>
</dbReference>
<keyword evidence="1" id="KW-0229">DNA integration</keyword>
<dbReference type="InterPro" id="IPR050090">
    <property type="entry name" value="Tyrosine_recombinase_XerCD"/>
</dbReference>
<dbReference type="PROSITE" id="PS51898">
    <property type="entry name" value="TYR_RECOMBINASE"/>
    <property type="match status" value="1"/>
</dbReference>
<protein>
    <submittedName>
        <fullName evidence="7">Tyrosine-type recombinase/integrase</fullName>
    </submittedName>
</protein>
<keyword evidence="8" id="KW-1185">Reference proteome</keyword>
<evidence type="ECO:0000259" key="6">
    <source>
        <dbReference type="PROSITE" id="PS51900"/>
    </source>
</evidence>
<dbReference type="Proteomes" id="UP001596317">
    <property type="component" value="Unassembled WGS sequence"/>
</dbReference>
<dbReference type="InterPro" id="IPR044068">
    <property type="entry name" value="CB"/>
</dbReference>
<evidence type="ECO:0000313" key="8">
    <source>
        <dbReference type="Proteomes" id="UP001596317"/>
    </source>
</evidence>
<proteinExistence type="predicted"/>
<dbReference type="PANTHER" id="PTHR30349:SF81">
    <property type="entry name" value="TYROSINE RECOMBINASE XERC"/>
    <property type="match status" value="1"/>
</dbReference>
<dbReference type="Gene3D" id="1.10.443.10">
    <property type="entry name" value="Intergrase catalytic core"/>
    <property type="match status" value="1"/>
</dbReference>
<dbReference type="PROSITE" id="PS51900">
    <property type="entry name" value="CB"/>
    <property type="match status" value="1"/>
</dbReference>
<accession>A0ABW1ZU60</accession>
<dbReference type="Pfam" id="PF02899">
    <property type="entry name" value="Phage_int_SAM_1"/>
    <property type="match status" value="1"/>
</dbReference>
<dbReference type="Gene3D" id="1.10.150.130">
    <property type="match status" value="1"/>
</dbReference>
<evidence type="ECO:0000256" key="3">
    <source>
        <dbReference type="ARBA" id="ARBA00023172"/>
    </source>
</evidence>
<dbReference type="InterPro" id="IPR004107">
    <property type="entry name" value="Integrase_SAM-like_N"/>
</dbReference>
<sequence>MTLALMAHNLDLQARADRLARLEPDALRREAVEAARDLNRDALWALVEAFLVTRGGRGARVSKHTLESYQIGVQTFLDWAQPNSVSLLRPRANDGFRYARFLEAQGLSPSSVRVRLAAARSLFSALRWAEATQAAPFTDVKTAADPVPRWEKRKPYADEDVAALLAIGGMQDAVIILLGAHCGLRNSEMLTLLRKDVHLDVREPYITVTGKRSKRQDVALSRSAAAALRTWLAATPGVAPYVLSIRTRQGLEKAVKRLCREANVQYEGREVHGLRHSAGTKVFTVTQDLLAVRDTLRHRDVTSSEIYVNYARAGKKKVNADW</sequence>
<dbReference type="Pfam" id="PF00589">
    <property type="entry name" value="Phage_integrase"/>
    <property type="match status" value="1"/>
</dbReference>
<comment type="caution">
    <text evidence="7">The sequence shown here is derived from an EMBL/GenBank/DDBJ whole genome shotgun (WGS) entry which is preliminary data.</text>
</comment>
<organism evidence="7 8">
    <name type="scientific">Deinococcus multiflagellatus</name>
    <dbReference type="NCBI Taxonomy" id="1656887"/>
    <lineage>
        <taxon>Bacteria</taxon>
        <taxon>Thermotogati</taxon>
        <taxon>Deinococcota</taxon>
        <taxon>Deinococci</taxon>
        <taxon>Deinococcales</taxon>
        <taxon>Deinococcaceae</taxon>
        <taxon>Deinococcus</taxon>
    </lineage>
</organism>
<dbReference type="EMBL" id="JBHSWB010000002">
    <property type="protein sequence ID" value="MFC6663082.1"/>
    <property type="molecule type" value="Genomic_DNA"/>
</dbReference>
<feature type="domain" description="Tyr recombinase" evidence="5">
    <location>
        <begin position="151"/>
        <end position="320"/>
    </location>
</feature>
<keyword evidence="3" id="KW-0233">DNA recombination</keyword>
<dbReference type="CDD" id="cd00397">
    <property type="entry name" value="DNA_BRE_C"/>
    <property type="match status" value="1"/>
</dbReference>
<dbReference type="InterPro" id="IPR002104">
    <property type="entry name" value="Integrase_catalytic"/>
</dbReference>
<dbReference type="RefSeq" id="WP_224611995.1">
    <property type="nucleotide sequence ID" value="NZ_JAIQXV010000022.1"/>
</dbReference>
<evidence type="ECO:0000259" key="5">
    <source>
        <dbReference type="PROSITE" id="PS51898"/>
    </source>
</evidence>
<evidence type="ECO:0000256" key="1">
    <source>
        <dbReference type="ARBA" id="ARBA00022908"/>
    </source>
</evidence>
<feature type="domain" description="Core-binding (CB)" evidence="6">
    <location>
        <begin position="41"/>
        <end position="127"/>
    </location>
</feature>
<evidence type="ECO:0000313" key="7">
    <source>
        <dbReference type="EMBL" id="MFC6663082.1"/>
    </source>
</evidence>
<reference evidence="8" key="1">
    <citation type="journal article" date="2019" name="Int. J. Syst. Evol. Microbiol.">
        <title>The Global Catalogue of Microorganisms (GCM) 10K type strain sequencing project: providing services to taxonomists for standard genome sequencing and annotation.</title>
        <authorList>
            <consortium name="The Broad Institute Genomics Platform"/>
            <consortium name="The Broad Institute Genome Sequencing Center for Infectious Disease"/>
            <person name="Wu L."/>
            <person name="Ma J."/>
        </authorList>
    </citation>
    <scope>NUCLEOTIDE SEQUENCE [LARGE SCALE GENOMIC DNA]</scope>
    <source>
        <strain evidence="8">CCUG 63830</strain>
    </source>
</reference>
<gene>
    <name evidence="7" type="ORF">ACFP90_23845</name>
</gene>